<evidence type="ECO:0000256" key="2">
    <source>
        <dbReference type="ARBA" id="ARBA00023125"/>
    </source>
</evidence>
<proteinExistence type="predicted"/>
<keyword evidence="7" id="KW-1185">Reference proteome</keyword>
<protein>
    <submittedName>
        <fullName evidence="6">AraC family transcriptional regulator</fullName>
    </submittedName>
</protein>
<dbReference type="GO" id="GO:0043565">
    <property type="term" value="F:sequence-specific DNA binding"/>
    <property type="evidence" value="ECO:0007669"/>
    <property type="project" value="InterPro"/>
</dbReference>
<dbReference type="Pfam" id="PF02311">
    <property type="entry name" value="AraC_binding"/>
    <property type="match status" value="1"/>
</dbReference>
<dbReference type="InterPro" id="IPR037923">
    <property type="entry name" value="HTH-like"/>
</dbReference>
<dbReference type="PROSITE" id="PS00041">
    <property type="entry name" value="HTH_ARAC_FAMILY_1"/>
    <property type="match status" value="1"/>
</dbReference>
<dbReference type="Pfam" id="PF12833">
    <property type="entry name" value="HTH_18"/>
    <property type="match status" value="1"/>
</dbReference>
<evidence type="ECO:0000256" key="1">
    <source>
        <dbReference type="ARBA" id="ARBA00023015"/>
    </source>
</evidence>
<keyword evidence="4" id="KW-0804">Transcription</keyword>
<sequence>MRVNKQRFRRPQAGNDGTRIRPVFEDFHLLSMEGDYEYPRHQHTNYEVILVERGPYRCELNGEQLTLVDGQVLVIKPGDWHQDHLCDGQRHYVLHFRLTGMLQGEAARSLFRDDTHPAGQICTGNYLRDTFFMRELRREAQQKAPHSAAVQDSLLEALFWRLVRGLPESSLSETIRCLPHAEARREAIKVVFDRHLRTNPTVADLAVEAKMSPRHLTSFCRNNFGAGPARYLLQLKLRRAQEMLRYRGQRVKEVSDALGFANPYHFSRVYRRYFGHPPSRAL</sequence>
<dbReference type="InterPro" id="IPR009057">
    <property type="entry name" value="Homeodomain-like_sf"/>
</dbReference>
<dbReference type="Proteomes" id="UP000290218">
    <property type="component" value="Unassembled WGS sequence"/>
</dbReference>
<dbReference type="InterPro" id="IPR018060">
    <property type="entry name" value="HTH_AraC"/>
</dbReference>
<dbReference type="SUPFAM" id="SSF46689">
    <property type="entry name" value="Homeodomain-like"/>
    <property type="match status" value="2"/>
</dbReference>
<dbReference type="SMART" id="SM00342">
    <property type="entry name" value="HTH_ARAC"/>
    <property type="match status" value="1"/>
</dbReference>
<accession>A0A4Q1CA61</accession>
<dbReference type="InterPro" id="IPR003313">
    <property type="entry name" value="AraC-bd"/>
</dbReference>
<dbReference type="Gene3D" id="2.60.120.10">
    <property type="entry name" value="Jelly Rolls"/>
    <property type="match status" value="1"/>
</dbReference>
<comment type="caution">
    <text evidence="6">The sequence shown here is derived from an EMBL/GenBank/DDBJ whole genome shotgun (WGS) entry which is preliminary data.</text>
</comment>
<keyword evidence="3" id="KW-0010">Activator</keyword>
<dbReference type="OrthoDB" id="182414at2"/>
<dbReference type="InterPro" id="IPR018062">
    <property type="entry name" value="HTH_AraC-typ_CS"/>
</dbReference>
<dbReference type="PROSITE" id="PS01124">
    <property type="entry name" value="HTH_ARAC_FAMILY_2"/>
    <property type="match status" value="1"/>
</dbReference>
<dbReference type="RefSeq" id="WP_129047320.1">
    <property type="nucleotide sequence ID" value="NZ_SDHX01000001.1"/>
</dbReference>
<keyword evidence="1" id="KW-0805">Transcription regulation</keyword>
<evidence type="ECO:0000256" key="3">
    <source>
        <dbReference type="ARBA" id="ARBA00023159"/>
    </source>
</evidence>
<dbReference type="InterPro" id="IPR014710">
    <property type="entry name" value="RmlC-like_jellyroll"/>
</dbReference>
<gene>
    <name evidence="6" type="ORF">ESB00_08760</name>
</gene>
<reference evidence="6 7" key="1">
    <citation type="submission" date="2019-01" db="EMBL/GenBank/DDBJ databases">
        <title>Lacunisphaera sp. strain TWA-58.</title>
        <authorList>
            <person name="Chen W.-M."/>
        </authorList>
    </citation>
    <scope>NUCLEOTIDE SEQUENCE [LARGE SCALE GENOMIC DNA]</scope>
    <source>
        <strain evidence="6 7">TWA-58</strain>
    </source>
</reference>
<dbReference type="InterPro" id="IPR050204">
    <property type="entry name" value="AraC_XylS_family_regulators"/>
</dbReference>
<organism evidence="6 7">
    <name type="scientific">Oleiharenicola lentus</name>
    <dbReference type="NCBI Taxonomy" id="2508720"/>
    <lineage>
        <taxon>Bacteria</taxon>
        <taxon>Pseudomonadati</taxon>
        <taxon>Verrucomicrobiota</taxon>
        <taxon>Opitutia</taxon>
        <taxon>Opitutales</taxon>
        <taxon>Opitutaceae</taxon>
        <taxon>Oleiharenicola</taxon>
    </lineage>
</organism>
<dbReference type="AlphaFoldDB" id="A0A4Q1CA61"/>
<dbReference type="GO" id="GO:0003700">
    <property type="term" value="F:DNA-binding transcription factor activity"/>
    <property type="evidence" value="ECO:0007669"/>
    <property type="project" value="InterPro"/>
</dbReference>
<dbReference type="EMBL" id="SDHX01000001">
    <property type="protein sequence ID" value="RXK55953.1"/>
    <property type="molecule type" value="Genomic_DNA"/>
</dbReference>
<feature type="domain" description="HTH araC/xylS-type" evidence="5">
    <location>
        <begin position="186"/>
        <end position="282"/>
    </location>
</feature>
<dbReference type="SUPFAM" id="SSF51215">
    <property type="entry name" value="Regulatory protein AraC"/>
    <property type="match status" value="1"/>
</dbReference>
<name>A0A4Q1CA61_9BACT</name>
<dbReference type="Gene3D" id="1.10.10.60">
    <property type="entry name" value="Homeodomain-like"/>
    <property type="match status" value="1"/>
</dbReference>
<evidence type="ECO:0000313" key="7">
    <source>
        <dbReference type="Proteomes" id="UP000290218"/>
    </source>
</evidence>
<evidence type="ECO:0000259" key="5">
    <source>
        <dbReference type="PROSITE" id="PS01124"/>
    </source>
</evidence>
<dbReference type="PANTHER" id="PTHR46796">
    <property type="entry name" value="HTH-TYPE TRANSCRIPTIONAL ACTIVATOR RHAS-RELATED"/>
    <property type="match status" value="1"/>
</dbReference>
<evidence type="ECO:0000256" key="4">
    <source>
        <dbReference type="ARBA" id="ARBA00023163"/>
    </source>
</evidence>
<evidence type="ECO:0000313" key="6">
    <source>
        <dbReference type="EMBL" id="RXK55953.1"/>
    </source>
</evidence>
<keyword evidence="2" id="KW-0238">DNA-binding</keyword>